<dbReference type="InterPro" id="IPR000653">
    <property type="entry name" value="DegT/StrS_aminotransferase"/>
</dbReference>
<reference evidence="1" key="1">
    <citation type="submission" date="2018-06" db="EMBL/GenBank/DDBJ databases">
        <authorList>
            <person name="Zhirakovskaya E."/>
        </authorList>
    </citation>
    <scope>NUCLEOTIDE SEQUENCE</scope>
</reference>
<sequence>MASANVILMVGATPRFVDICPSSLNMDPAKVEAAIGPRTKAILAVEAFGNPTHMEAYTAIAAKHEIPLIEDCCEALGTTRRGRACGSFGRAGVFGFYPNKQITTGEGGMIVTDDERLAETCRSLRNQGRPIPRRGEHGLGTWLAHE</sequence>
<dbReference type="GO" id="GO:0000271">
    <property type="term" value="P:polysaccharide biosynthetic process"/>
    <property type="evidence" value="ECO:0007669"/>
    <property type="project" value="TreeGrafter"/>
</dbReference>
<dbReference type="InterPro" id="IPR015421">
    <property type="entry name" value="PyrdxlP-dep_Trfase_major"/>
</dbReference>
<dbReference type="Pfam" id="PF01041">
    <property type="entry name" value="DegT_DnrJ_EryC1"/>
    <property type="match status" value="1"/>
</dbReference>
<protein>
    <submittedName>
        <fullName evidence="1">Lipopolysaccharide biosynthesis protein RffA</fullName>
    </submittedName>
</protein>
<organism evidence="1">
    <name type="scientific">hydrothermal vent metagenome</name>
    <dbReference type="NCBI Taxonomy" id="652676"/>
    <lineage>
        <taxon>unclassified sequences</taxon>
        <taxon>metagenomes</taxon>
        <taxon>ecological metagenomes</taxon>
    </lineage>
</organism>
<dbReference type="GO" id="GO:0030170">
    <property type="term" value="F:pyridoxal phosphate binding"/>
    <property type="evidence" value="ECO:0007669"/>
    <property type="project" value="TreeGrafter"/>
</dbReference>
<dbReference type="SUPFAM" id="SSF53383">
    <property type="entry name" value="PLP-dependent transferases"/>
    <property type="match status" value="1"/>
</dbReference>
<dbReference type="PANTHER" id="PTHR30244:SF34">
    <property type="entry name" value="DTDP-4-AMINO-4,6-DIDEOXYGALACTOSE TRANSAMINASE"/>
    <property type="match status" value="1"/>
</dbReference>
<feature type="non-terminal residue" evidence="1">
    <location>
        <position position="146"/>
    </location>
</feature>
<dbReference type="EMBL" id="UOGK01000628">
    <property type="protein sequence ID" value="VAX42018.1"/>
    <property type="molecule type" value="Genomic_DNA"/>
</dbReference>
<dbReference type="GO" id="GO:0008483">
    <property type="term" value="F:transaminase activity"/>
    <property type="evidence" value="ECO:0007669"/>
    <property type="project" value="TreeGrafter"/>
</dbReference>
<evidence type="ECO:0000313" key="1">
    <source>
        <dbReference type="EMBL" id="VAX42018.1"/>
    </source>
</evidence>
<gene>
    <name evidence="1" type="ORF">MNBD_PLANCTO03-1723</name>
</gene>
<proteinExistence type="predicted"/>
<dbReference type="AlphaFoldDB" id="A0A3B1DZX0"/>
<dbReference type="Gene3D" id="3.40.640.10">
    <property type="entry name" value="Type I PLP-dependent aspartate aminotransferase-like (Major domain)"/>
    <property type="match status" value="1"/>
</dbReference>
<dbReference type="InterPro" id="IPR015424">
    <property type="entry name" value="PyrdxlP-dep_Trfase"/>
</dbReference>
<accession>A0A3B1DZX0</accession>
<name>A0A3B1DZX0_9ZZZZ</name>
<dbReference type="PANTHER" id="PTHR30244">
    <property type="entry name" value="TRANSAMINASE"/>
    <property type="match status" value="1"/>
</dbReference>